<dbReference type="InterPro" id="IPR044730">
    <property type="entry name" value="RNase_H-like_dom_plant"/>
</dbReference>
<dbReference type="EMBL" id="BAABME010008756">
    <property type="protein sequence ID" value="GAA0173763.1"/>
    <property type="molecule type" value="Genomic_DNA"/>
</dbReference>
<dbReference type="PANTHER" id="PTHR47074:SF48">
    <property type="entry name" value="POLYNUCLEOTIDYL TRANSFERASE, RIBONUCLEASE H-LIKE SUPERFAMILY PROTEIN"/>
    <property type="match status" value="1"/>
</dbReference>
<proteinExistence type="predicted"/>
<sequence>MAIPLSRRGVEDKMLCSHTRCGNYLTCSGYKCARQMKRNGELRGKALGESSTSENGGRGWREVMVLFAVDVSNIEWAVEIFSRMVAFLSGKLKDHKDGELLTYIGCTLWSLWKGRNGVLFDQQSVTMDGIITQRIKLARDFLVATGLEMEQATVPDQPHSLHDIEHRWRPPATNMIKVNCDAGWSKESRTGSLGVVIRDDRGLFNGAFFKQIPRVDSPLVVEALAIREGLHFAWGQQYRKLEVESDSRQLINAIRGEWSFPAEIEVLVVDIHHLMRYMKVKF</sequence>
<dbReference type="SUPFAM" id="SSF53098">
    <property type="entry name" value="Ribonuclease H-like"/>
    <property type="match status" value="1"/>
</dbReference>
<dbReference type="InterPro" id="IPR052929">
    <property type="entry name" value="RNase_H-like_EbsB-rel"/>
</dbReference>
<dbReference type="InterPro" id="IPR002156">
    <property type="entry name" value="RNaseH_domain"/>
</dbReference>
<dbReference type="GO" id="GO:0004523">
    <property type="term" value="F:RNA-DNA hybrid ribonuclease activity"/>
    <property type="evidence" value="ECO:0007669"/>
    <property type="project" value="InterPro"/>
</dbReference>
<evidence type="ECO:0000313" key="2">
    <source>
        <dbReference type="EMBL" id="GAA0173763.1"/>
    </source>
</evidence>
<dbReference type="PANTHER" id="PTHR47074">
    <property type="entry name" value="BNAC02G40300D PROTEIN"/>
    <property type="match status" value="1"/>
</dbReference>
<feature type="domain" description="RNase H type-1" evidence="1">
    <location>
        <begin position="179"/>
        <end position="276"/>
    </location>
</feature>
<keyword evidence="3" id="KW-1185">Reference proteome</keyword>
<dbReference type="Proteomes" id="UP001454036">
    <property type="component" value="Unassembled WGS sequence"/>
</dbReference>
<organism evidence="2 3">
    <name type="scientific">Lithospermum erythrorhizon</name>
    <name type="common">Purple gromwell</name>
    <name type="synonym">Lithospermum officinale var. erythrorhizon</name>
    <dbReference type="NCBI Taxonomy" id="34254"/>
    <lineage>
        <taxon>Eukaryota</taxon>
        <taxon>Viridiplantae</taxon>
        <taxon>Streptophyta</taxon>
        <taxon>Embryophyta</taxon>
        <taxon>Tracheophyta</taxon>
        <taxon>Spermatophyta</taxon>
        <taxon>Magnoliopsida</taxon>
        <taxon>eudicotyledons</taxon>
        <taxon>Gunneridae</taxon>
        <taxon>Pentapetalae</taxon>
        <taxon>asterids</taxon>
        <taxon>lamiids</taxon>
        <taxon>Boraginales</taxon>
        <taxon>Boraginaceae</taxon>
        <taxon>Boraginoideae</taxon>
        <taxon>Lithospermeae</taxon>
        <taxon>Lithospermum</taxon>
    </lineage>
</organism>
<evidence type="ECO:0000313" key="3">
    <source>
        <dbReference type="Proteomes" id="UP001454036"/>
    </source>
</evidence>
<accession>A0AAV3RFM7</accession>
<dbReference type="InterPro" id="IPR036397">
    <property type="entry name" value="RNaseH_sf"/>
</dbReference>
<evidence type="ECO:0000259" key="1">
    <source>
        <dbReference type="Pfam" id="PF13456"/>
    </source>
</evidence>
<dbReference type="Gene3D" id="3.30.420.10">
    <property type="entry name" value="Ribonuclease H-like superfamily/Ribonuclease H"/>
    <property type="match status" value="1"/>
</dbReference>
<name>A0AAV3RFM7_LITER</name>
<dbReference type="Pfam" id="PF13456">
    <property type="entry name" value="RVT_3"/>
    <property type="match status" value="1"/>
</dbReference>
<dbReference type="CDD" id="cd06222">
    <property type="entry name" value="RNase_H_like"/>
    <property type="match status" value="1"/>
</dbReference>
<comment type="caution">
    <text evidence="2">The sequence shown here is derived from an EMBL/GenBank/DDBJ whole genome shotgun (WGS) entry which is preliminary data.</text>
</comment>
<protein>
    <recommendedName>
        <fullName evidence="1">RNase H type-1 domain-containing protein</fullName>
    </recommendedName>
</protein>
<reference evidence="2 3" key="1">
    <citation type="submission" date="2024-01" db="EMBL/GenBank/DDBJ databases">
        <title>The complete chloroplast genome sequence of Lithospermum erythrorhizon: insights into the phylogenetic relationship among Boraginaceae species and the maternal lineages of purple gromwells.</title>
        <authorList>
            <person name="Okada T."/>
            <person name="Watanabe K."/>
        </authorList>
    </citation>
    <scope>NUCLEOTIDE SEQUENCE [LARGE SCALE GENOMIC DNA]</scope>
</reference>
<gene>
    <name evidence="2" type="ORF">LIER_27311</name>
</gene>
<dbReference type="InterPro" id="IPR012337">
    <property type="entry name" value="RNaseH-like_sf"/>
</dbReference>
<dbReference type="AlphaFoldDB" id="A0AAV3RFM7"/>
<dbReference type="GO" id="GO:0003676">
    <property type="term" value="F:nucleic acid binding"/>
    <property type="evidence" value="ECO:0007669"/>
    <property type="project" value="InterPro"/>
</dbReference>